<proteinExistence type="predicted"/>
<sequence length="102" mass="11100">MNTVLFGRIEFENGVSPIKRVDGSPNGKKSAPPIDTQNTGAMIVRSTDRKEENQTLTSPALGEARWSVRLSLIKIHPVPTPALRAGASKIELCSKEPLNLIH</sequence>
<evidence type="ECO:0000256" key="1">
    <source>
        <dbReference type="SAM" id="MobiDB-lite"/>
    </source>
</evidence>
<name>A0A2H1W182_SPOFR</name>
<reference evidence="2" key="1">
    <citation type="submission" date="2016-07" db="EMBL/GenBank/DDBJ databases">
        <authorList>
            <person name="Bretaudeau A."/>
        </authorList>
    </citation>
    <scope>NUCLEOTIDE SEQUENCE</scope>
    <source>
        <strain evidence="2">Rice</strain>
        <tissue evidence="2">Whole body</tissue>
    </source>
</reference>
<feature type="region of interest" description="Disordered" evidence="1">
    <location>
        <begin position="17"/>
        <end position="40"/>
    </location>
</feature>
<dbReference type="AlphaFoldDB" id="A0A2H1W182"/>
<evidence type="ECO:0000313" key="2">
    <source>
        <dbReference type="EMBL" id="SOQ46612.1"/>
    </source>
</evidence>
<accession>A0A2H1W182</accession>
<dbReference type="EMBL" id="ODYU01005600">
    <property type="protein sequence ID" value="SOQ46612.1"/>
    <property type="molecule type" value="Genomic_DNA"/>
</dbReference>
<gene>
    <name evidence="2" type="ORF">SFRICE_022644</name>
</gene>
<protein>
    <submittedName>
        <fullName evidence="2">SFRICE_022644</fullName>
    </submittedName>
</protein>
<organism evidence="2">
    <name type="scientific">Spodoptera frugiperda</name>
    <name type="common">Fall armyworm</name>
    <dbReference type="NCBI Taxonomy" id="7108"/>
    <lineage>
        <taxon>Eukaryota</taxon>
        <taxon>Metazoa</taxon>
        <taxon>Ecdysozoa</taxon>
        <taxon>Arthropoda</taxon>
        <taxon>Hexapoda</taxon>
        <taxon>Insecta</taxon>
        <taxon>Pterygota</taxon>
        <taxon>Neoptera</taxon>
        <taxon>Endopterygota</taxon>
        <taxon>Lepidoptera</taxon>
        <taxon>Glossata</taxon>
        <taxon>Ditrysia</taxon>
        <taxon>Noctuoidea</taxon>
        <taxon>Noctuidae</taxon>
        <taxon>Amphipyrinae</taxon>
        <taxon>Spodoptera</taxon>
    </lineage>
</organism>